<organism evidence="3 4">
    <name type="scientific">Thalassotalea euphylliae</name>
    <dbReference type="NCBI Taxonomy" id="1655234"/>
    <lineage>
        <taxon>Bacteria</taxon>
        <taxon>Pseudomonadati</taxon>
        <taxon>Pseudomonadota</taxon>
        <taxon>Gammaproteobacteria</taxon>
        <taxon>Alteromonadales</taxon>
        <taxon>Colwelliaceae</taxon>
        <taxon>Thalassotalea</taxon>
    </lineage>
</organism>
<feature type="transmembrane region" description="Helical" evidence="2">
    <location>
        <begin position="12"/>
        <end position="33"/>
    </location>
</feature>
<reference evidence="4" key="1">
    <citation type="submission" date="2018-08" db="EMBL/GenBank/DDBJ databases">
        <title>Thalassotalea euphylliae genome.</title>
        <authorList>
            <person name="Summers S."/>
            <person name="Rice S.A."/>
            <person name="Freckelton M.L."/>
            <person name="Nedved B.T."/>
            <person name="Hadfield M.G."/>
        </authorList>
    </citation>
    <scope>NUCLEOTIDE SEQUENCE [LARGE SCALE GENOMIC DNA]</scope>
    <source>
        <strain evidence="4">H3</strain>
    </source>
</reference>
<keyword evidence="2" id="KW-0472">Membrane</keyword>
<keyword evidence="2" id="KW-1133">Transmembrane helix</keyword>
<accession>A0A3E0U4W3</accession>
<dbReference type="RefSeq" id="WP_116016594.1">
    <property type="nucleotide sequence ID" value="NZ_QUOT01000001.1"/>
</dbReference>
<dbReference type="AlphaFoldDB" id="A0A3E0U4W3"/>
<evidence type="ECO:0000313" key="4">
    <source>
        <dbReference type="Proteomes" id="UP000256899"/>
    </source>
</evidence>
<comment type="caution">
    <text evidence="3">The sequence shown here is derived from an EMBL/GenBank/DDBJ whole genome shotgun (WGS) entry which is preliminary data.</text>
</comment>
<dbReference type="Pfam" id="PF05359">
    <property type="entry name" value="DUF748"/>
    <property type="match status" value="1"/>
</dbReference>
<dbReference type="InterPro" id="IPR008023">
    <property type="entry name" value="DUF748"/>
</dbReference>
<proteinExistence type="predicted"/>
<gene>
    <name evidence="3" type="ORF">DXX94_13315</name>
</gene>
<evidence type="ECO:0000256" key="2">
    <source>
        <dbReference type="SAM" id="Phobius"/>
    </source>
</evidence>
<dbReference type="EMBL" id="QUOT01000001">
    <property type="protein sequence ID" value="REL31617.1"/>
    <property type="molecule type" value="Genomic_DNA"/>
</dbReference>
<keyword evidence="2" id="KW-0812">Transmembrane</keyword>
<evidence type="ECO:0000313" key="3">
    <source>
        <dbReference type="EMBL" id="REL31617.1"/>
    </source>
</evidence>
<protein>
    <submittedName>
        <fullName evidence="3">DUF748 domain-containing protein</fullName>
    </submittedName>
</protein>
<dbReference type="Proteomes" id="UP000256899">
    <property type="component" value="Unassembled WGS sequence"/>
</dbReference>
<sequence>MKIVNKWSTLGITFIVLLLLVMYASAPLVTYFANKPLAEQNLALEIKQLRFNPFTFSIEVEQLAVNHQPTNNQEKAVDAQQLLSLQHLALNLDAWRLFSGEIHIESVDLNGIGVQSELIEQELSFAGWQPIAAGDSDESESASSGENSQPWLMRGDSLILEDFTFTLQAKRQHNWHINKLVLSEVAVKPNANNHGQEIALKLLLESQLNQQPVNLNLALTHSADKTQLTLSKLQLAVQLSDFSEWLPQELQLSGQVEFSAEAKLNKSSGRALTNWQLVDITSQLATSDLHFAVPVSEPVALQNSTLKLGKIDLAISTDKFNVVQLEGDGTDSKAFDINNLTGAVLAQLAIEKLDWQLTNGDVLATIASITASDARAVLPEQSFQLASLSLTDGMISQAQNLHSIQLNEAQPNALANFEMLDITAIALTPEELNIADIAINLTQASVYKSNVLAAENWVLAEPNKQNTAEQTEEKTQETQTSSELTANHEQNNSPVIRIGQITVTGEGAITMFDYTPSEPVIQRLTLNELWLKNLDSSQPQSSSSFLLNSQLGKRSSIEIAGDIYPFTEHGDLNVKGKMSAVNLAPYSPYVVDAIYHKITQGQLTADFAFNLKEQQIDGEVTTLLKAMELAQAPNTKRSNEEKSKASGSLIPINAAISQLTDSQGNIELTFPLAGDINQPNLGIGGLISLITEKALKQGAKNYMIQTFLPYANIITVAMLASDSLFEISMEDLPYQAGQSELLAPQLAYAKQLAAVLAQQKDAQVVICPKVIKRDIAVDDEAALSGEQKTQLLALGESRLDLFTEHLIATFGANAERIIHCQAAVEPNNNVQSRLSFAIK</sequence>
<keyword evidence="4" id="KW-1185">Reference proteome</keyword>
<name>A0A3E0U4W3_9GAMM</name>
<evidence type="ECO:0000256" key="1">
    <source>
        <dbReference type="SAM" id="MobiDB-lite"/>
    </source>
</evidence>
<feature type="region of interest" description="Disordered" evidence="1">
    <location>
        <begin position="463"/>
        <end position="491"/>
    </location>
</feature>